<feature type="domain" description="Fibrinogen C-terminal" evidence="2">
    <location>
        <begin position="39"/>
        <end position="251"/>
    </location>
</feature>
<sequence length="252" mass="28630">MNTVYFVLGGLWLGLVYFASAENGNITDFTEYIVNEESQFCDQYYSSCAEINPSVSGVYKIKVGNDVFDVFCDSTIAGRGWTVFQRRVSDEVNFYRKFSSYENGFGDLNGSFWLGLDKLYKITSSEPQELYVHLEDFNGETAFARYSLFKVGDVNSQYTLKSLGTYQGTAGDGLANHLNRPFSTFDKDNNRCANFRLGAWWYKDCQSSNLNALYLGGAFHSDLFGCGVSWHYWRGDVYSLKTVNMMVRPRAT</sequence>
<dbReference type="Pfam" id="PF00147">
    <property type="entry name" value="Fibrinogen_C"/>
    <property type="match status" value="1"/>
</dbReference>
<keyword evidence="3" id="KW-1185">Reference proteome</keyword>
<accession>A0ABM4GCK9</accession>
<dbReference type="PANTHER" id="PTHR19143:SF327">
    <property type="entry name" value="FI21813P1-RELATED"/>
    <property type="match status" value="1"/>
</dbReference>
<dbReference type="InterPro" id="IPR050373">
    <property type="entry name" value="Fibrinogen_C-term_domain"/>
</dbReference>
<reference evidence="3" key="1">
    <citation type="submission" date="2025-05" db="UniProtKB">
        <authorList>
            <consortium name="RefSeq"/>
        </authorList>
    </citation>
    <scope>NUCLEOTIDE SEQUENCE [LARGE SCALE GENOMIC DNA]</scope>
    <source>
        <strain evidence="3">14028-0561.14</strain>
    </source>
</reference>
<name>A0ABM4GCK9_DROKI</name>
<reference evidence="4" key="2">
    <citation type="submission" date="2025-08" db="UniProtKB">
        <authorList>
            <consortium name="RefSeq"/>
        </authorList>
    </citation>
    <scope>IDENTIFICATION</scope>
    <source>
        <strain evidence="4">14028-0561.14</strain>
        <tissue evidence="4">Whole fly</tissue>
    </source>
</reference>
<feature type="chain" id="PRO_5047357370" evidence="1">
    <location>
        <begin position="22"/>
        <end position="252"/>
    </location>
</feature>
<evidence type="ECO:0000256" key="1">
    <source>
        <dbReference type="SAM" id="SignalP"/>
    </source>
</evidence>
<dbReference type="PROSITE" id="PS51406">
    <property type="entry name" value="FIBRINOGEN_C_2"/>
    <property type="match status" value="1"/>
</dbReference>
<dbReference type="InterPro" id="IPR014716">
    <property type="entry name" value="Fibrinogen_a/b/g_C_1"/>
</dbReference>
<feature type="signal peptide" evidence="1">
    <location>
        <begin position="1"/>
        <end position="21"/>
    </location>
</feature>
<gene>
    <name evidence="4" type="primary">LOC108076145</name>
</gene>
<dbReference type="RefSeq" id="XP_070140449.1">
    <property type="nucleotide sequence ID" value="XM_070284348.1"/>
</dbReference>
<dbReference type="Gene3D" id="3.90.215.10">
    <property type="entry name" value="Gamma Fibrinogen, chain A, domain 1"/>
    <property type="match status" value="1"/>
</dbReference>
<evidence type="ECO:0000259" key="2">
    <source>
        <dbReference type="PROSITE" id="PS51406"/>
    </source>
</evidence>
<keyword evidence="1" id="KW-0732">Signal</keyword>
<evidence type="ECO:0000313" key="3">
    <source>
        <dbReference type="Proteomes" id="UP001652661"/>
    </source>
</evidence>
<dbReference type="Proteomes" id="UP001652661">
    <property type="component" value="Chromosome 2R"/>
</dbReference>
<dbReference type="SMART" id="SM00186">
    <property type="entry name" value="FBG"/>
    <property type="match status" value="1"/>
</dbReference>
<dbReference type="PANTHER" id="PTHR19143">
    <property type="entry name" value="FIBRINOGEN/TENASCIN/ANGIOPOEITIN"/>
    <property type="match status" value="1"/>
</dbReference>
<dbReference type="CDD" id="cd00087">
    <property type="entry name" value="FReD"/>
    <property type="match status" value="1"/>
</dbReference>
<protein>
    <submittedName>
        <fullName evidence="4">Ficolin-1-like</fullName>
    </submittedName>
</protein>
<organism evidence="3 4">
    <name type="scientific">Drosophila kikkawai</name>
    <name type="common">Fruit fly</name>
    <dbReference type="NCBI Taxonomy" id="30033"/>
    <lineage>
        <taxon>Eukaryota</taxon>
        <taxon>Metazoa</taxon>
        <taxon>Ecdysozoa</taxon>
        <taxon>Arthropoda</taxon>
        <taxon>Hexapoda</taxon>
        <taxon>Insecta</taxon>
        <taxon>Pterygota</taxon>
        <taxon>Neoptera</taxon>
        <taxon>Endopterygota</taxon>
        <taxon>Diptera</taxon>
        <taxon>Brachycera</taxon>
        <taxon>Muscomorpha</taxon>
        <taxon>Ephydroidea</taxon>
        <taxon>Drosophilidae</taxon>
        <taxon>Drosophila</taxon>
        <taxon>Sophophora</taxon>
    </lineage>
</organism>
<proteinExistence type="predicted"/>
<dbReference type="SUPFAM" id="SSF56496">
    <property type="entry name" value="Fibrinogen C-terminal domain-like"/>
    <property type="match status" value="1"/>
</dbReference>
<dbReference type="GeneID" id="108076145"/>
<dbReference type="InterPro" id="IPR002181">
    <property type="entry name" value="Fibrinogen_a/b/g_C_dom"/>
</dbReference>
<dbReference type="InterPro" id="IPR036056">
    <property type="entry name" value="Fibrinogen-like_C"/>
</dbReference>
<evidence type="ECO:0000313" key="4">
    <source>
        <dbReference type="RefSeq" id="XP_070140449.1"/>
    </source>
</evidence>